<dbReference type="Pfam" id="PF07949">
    <property type="entry name" value="YbbR"/>
    <property type="match status" value="2"/>
</dbReference>
<accession>A0A0K8J8E3</accession>
<reference evidence="3" key="1">
    <citation type="submission" date="2015-09" db="EMBL/GenBank/DDBJ databases">
        <authorList>
            <person name="Wibberg D."/>
        </authorList>
    </citation>
    <scope>NUCLEOTIDE SEQUENCE [LARGE SCALE GENOMIC DNA]</scope>
    <source>
        <strain evidence="3">SD1D</strain>
    </source>
</reference>
<feature type="transmembrane region" description="Helical" evidence="1">
    <location>
        <begin position="9"/>
        <end position="26"/>
    </location>
</feature>
<protein>
    <recommendedName>
        <fullName evidence="4">YbbR-like domain-containing protein</fullName>
    </recommendedName>
</protein>
<keyword evidence="1" id="KW-0812">Transmembrane</keyword>
<keyword evidence="3" id="KW-1185">Reference proteome</keyword>
<dbReference type="PANTHER" id="PTHR37804:SF1">
    <property type="entry name" value="CDAA REGULATORY PROTEIN CDAR"/>
    <property type="match status" value="1"/>
</dbReference>
<evidence type="ECO:0000256" key="1">
    <source>
        <dbReference type="SAM" id="Phobius"/>
    </source>
</evidence>
<dbReference type="Proteomes" id="UP000196053">
    <property type="component" value="Chromosome I"/>
</dbReference>
<dbReference type="OrthoDB" id="2111604at2"/>
<evidence type="ECO:0000313" key="2">
    <source>
        <dbReference type="EMBL" id="CUH93587.1"/>
    </source>
</evidence>
<name>A0A0K8J8E3_9FIRM</name>
<proteinExistence type="predicted"/>
<dbReference type="PANTHER" id="PTHR37804">
    <property type="entry name" value="CDAA REGULATORY PROTEIN CDAR"/>
    <property type="match status" value="1"/>
</dbReference>
<sequence>MKEKLTRNIGVKILSVVIAAILWLVITNTNDPIRYETFTDVPVNIKNEDIIITKNQSYEIIEGETISFKVAARRSIMENISASDFDVSADFAHLSSVNSVNITITPKRYKDEIEIVDRGDVQHMIVSIEEIHKEQFKVNVVDKGKVAEGFFLGNKSAKPNIILVSGPKSRIEKIKQVVVEADVEGASKSNIQILGPMALDEEGNVIDATRLTFSTYFIEVGLDLYKIKEVPLKINITGKPADGYVVTGVEYEPKTVEIAAEDSILDNLEILEVTWDVTGARENIEEYLDLDEKVDEEIHLVGEDNNVSINIKIEKLESKEVSIWPNDIEIKNKSDNLNAEFITKGPIKVNIKGPASKLDEINRNTLKPFINLSGYSSSGTYFLDIQTELSDTEIYDTPKVVLSLEKEQ</sequence>
<dbReference type="EMBL" id="LN879430">
    <property type="protein sequence ID" value="CUH93587.1"/>
    <property type="molecule type" value="Genomic_DNA"/>
</dbReference>
<dbReference type="KEGG" id="hsd:SD1D_2051"/>
<dbReference type="AlphaFoldDB" id="A0A0K8J8E3"/>
<evidence type="ECO:0000313" key="3">
    <source>
        <dbReference type="Proteomes" id="UP000196053"/>
    </source>
</evidence>
<keyword evidence="1" id="KW-1133">Transmembrane helix</keyword>
<evidence type="ECO:0008006" key="4">
    <source>
        <dbReference type="Google" id="ProtNLM"/>
    </source>
</evidence>
<dbReference type="InterPro" id="IPR012505">
    <property type="entry name" value="YbbR"/>
</dbReference>
<gene>
    <name evidence="2" type="ORF">SD1D_2051</name>
</gene>
<dbReference type="Gene3D" id="2.170.120.30">
    <property type="match status" value="2"/>
</dbReference>
<keyword evidence="1" id="KW-0472">Membrane</keyword>
<dbReference type="Gene3D" id="2.170.120.40">
    <property type="entry name" value="YbbR-like domain"/>
    <property type="match status" value="2"/>
</dbReference>
<organism evidence="2 3">
    <name type="scientific">Herbinix luporum</name>
    <dbReference type="NCBI Taxonomy" id="1679721"/>
    <lineage>
        <taxon>Bacteria</taxon>
        <taxon>Bacillati</taxon>
        <taxon>Bacillota</taxon>
        <taxon>Clostridia</taxon>
        <taxon>Lachnospirales</taxon>
        <taxon>Lachnospiraceae</taxon>
        <taxon>Herbinix</taxon>
    </lineage>
</organism>
<dbReference type="InterPro" id="IPR053154">
    <property type="entry name" value="c-di-AMP_regulator"/>
</dbReference>
<dbReference type="RefSeq" id="WP_058258821.1">
    <property type="nucleotide sequence ID" value="NZ_DUPS01000058.1"/>
</dbReference>